<keyword evidence="1" id="KW-0433">Leucine-rich repeat</keyword>
<dbReference type="GeneID" id="113117425"/>
<dbReference type="SMART" id="SM00368">
    <property type="entry name" value="LRR_RI"/>
    <property type="match status" value="4"/>
</dbReference>
<dbReference type="PROSITE" id="PS51450">
    <property type="entry name" value="LRR"/>
    <property type="match status" value="1"/>
</dbReference>
<dbReference type="OrthoDB" id="272549at2759"/>
<evidence type="ECO:0000256" key="2">
    <source>
        <dbReference type="ARBA" id="ARBA00022737"/>
    </source>
</evidence>
<evidence type="ECO:0000313" key="6">
    <source>
        <dbReference type="Proteomes" id="UP000515129"/>
    </source>
</evidence>
<gene>
    <name evidence="7" type="primary">LOC113117425</name>
</gene>
<comment type="similarity">
    <text evidence="3">Belongs to the PPP1R37 family.</text>
</comment>
<dbReference type="Gene3D" id="3.80.10.10">
    <property type="entry name" value="Ribonuclease Inhibitor"/>
    <property type="match status" value="1"/>
</dbReference>
<dbReference type="RefSeq" id="XP_026141885.1">
    <property type="nucleotide sequence ID" value="XM_026286100.1"/>
</dbReference>
<reference evidence="7" key="1">
    <citation type="submission" date="2025-08" db="UniProtKB">
        <authorList>
            <consortium name="RefSeq"/>
        </authorList>
    </citation>
    <scope>IDENTIFICATION</scope>
    <source>
        <strain evidence="7">Wakin</strain>
        <tissue evidence="7">Muscle</tissue>
    </source>
</reference>
<dbReference type="PANTHER" id="PTHR24112:SF9">
    <property type="entry name" value="PROTEIN PHOSPHATASE 1 REGULATORY SUBUNIT 37"/>
    <property type="match status" value="1"/>
</dbReference>
<accession>A0A6P6R9H6</accession>
<dbReference type="Proteomes" id="UP000515129">
    <property type="component" value="Chromosome 17"/>
</dbReference>
<dbReference type="InterPro" id="IPR032675">
    <property type="entry name" value="LRR_dom_sf"/>
</dbReference>
<name>A0A6P6R9H6_CARAU</name>
<evidence type="ECO:0000256" key="5">
    <source>
        <dbReference type="ARBA" id="ARBA00041209"/>
    </source>
</evidence>
<dbReference type="SUPFAM" id="SSF52047">
    <property type="entry name" value="RNI-like"/>
    <property type="match status" value="1"/>
</dbReference>
<evidence type="ECO:0000313" key="7">
    <source>
        <dbReference type="RefSeq" id="XP_026141885.1"/>
    </source>
</evidence>
<proteinExistence type="inferred from homology"/>
<evidence type="ECO:0000256" key="3">
    <source>
        <dbReference type="ARBA" id="ARBA00038315"/>
    </source>
</evidence>
<keyword evidence="2" id="KW-0677">Repeat</keyword>
<dbReference type="Pfam" id="PF13516">
    <property type="entry name" value="LRR_6"/>
    <property type="match status" value="1"/>
</dbReference>
<dbReference type="AlphaFoldDB" id="A0A6P6R9H6"/>
<evidence type="ECO:0000256" key="4">
    <source>
        <dbReference type="ARBA" id="ARBA00040684"/>
    </source>
</evidence>
<organism evidence="6 7">
    <name type="scientific">Carassius auratus</name>
    <name type="common">Goldfish</name>
    <dbReference type="NCBI Taxonomy" id="7957"/>
    <lineage>
        <taxon>Eukaryota</taxon>
        <taxon>Metazoa</taxon>
        <taxon>Chordata</taxon>
        <taxon>Craniata</taxon>
        <taxon>Vertebrata</taxon>
        <taxon>Euteleostomi</taxon>
        <taxon>Actinopterygii</taxon>
        <taxon>Neopterygii</taxon>
        <taxon>Teleostei</taxon>
        <taxon>Ostariophysi</taxon>
        <taxon>Cypriniformes</taxon>
        <taxon>Cyprinidae</taxon>
        <taxon>Cyprininae</taxon>
        <taxon>Carassius</taxon>
    </lineage>
</organism>
<keyword evidence="6" id="KW-1185">Reference proteome</keyword>
<dbReference type="KEGG" id="caua:113117425"/>
<sequence length="230" mass="26040">MSDSGFEEICDALSFQKTGLRTLILSNNHITHLGMSHLQNVLPHLKTLETLNLGKNNLENRGIHMLKESLMINRSLLQLGLASTGISCEGGVTLAEILAESPQIQRLDVRQNQVLAGGLMALALTLKINRSLIRLDLDQHLKEEKEDFLVETQKTLLSRICARQTRRPPRVRFCCLFLQTWPNAPRPPICSPPKQLTRRHISIIILWQITITIKLQILVIKPKPLSLMKQ</sequence>
<dbReference type="PANTHER" id="PTHR24112">
    <property type="entry name" value="LEUCINE-RICH REPEAT, ISOFORM F-RELATED"/>
    <property type="match status" value="1"/>
</dbReference>
<protein>
    <recommendedName>
        <fullName evidence="4">Protein phosphatase 1 regulatory subunit 37</fullName>
    </recommendedName>
    <alternativeName>
        <fullName evidence="5">Leucine-rich repeat-containing protein 68</fullName>
    </alternativeName>
</protein>
<dbReference type="InterPro" id="IPR051279">
    <property type="entry name" value="PP1-Reg/Actin-Interact_Protein"/>
</dbReference>
<evidence type="ECO:0000256" key="1">
    <source>
        <dbReference type="ARBA" id="ARBA00022614"/>
    </source>
</evidence>
<dbReference type="InterPro" id="IPR001611">
    <property type="entry name" value="Leu-rich_rpt"/>
</dbReference>